<dbReference type="VEuPathDB" id="FungiDB:CXQ87_001260"/>
<evidence type="ECO:0000256" key="1">
    <source>
        <dbReference type="SAM" id="MobiDB-lite"/>
    </source>
</evidence>
<dbReference type="SMART" id="SM01253">
    <property type="entry name" value="Kin17_mid"/>
    <property type="match status" value="1"/>
</dbReference>
<dbReference type="GO" id="GO:0003690">
    <property type="term" value="F:double-stranded DNA binding"/>
    <property type="evidence" value="ECO:0007669"/>
    <property type="project" value="TreeGrafter"/>
</dbReference>
<dbReference type="RefSeq" id="XP_025339277.1">
    <property type="nucleotide sequence ID" value="XM_025479804.1"/>
</dbReference>
<name>A0A2V1AJ33_9ASCO</name>
<evidence type="ECO:0000259" key="2">
    <source>
        <dbReference type="PROSITE" id="PS00028"/>
    </source>
</evidence>
<dbReference type="AlphaFoldDB" id="A0A2V1AJ33"/>
<dbReference type="InterPro" id="IPR056767">
    <property type="entry name" value="C2H2-Znf_KIN17"/>
</dbReference>
<dbReference type="PROSITE" id="PS00028">
    <property type="entry name" value="ZINC_FINGER_C2H2_1"/>
    <property type="match status" value="1"/>
</dbReference>
<feature type="domain" description="C2H2-type" evidence="2">
    <location>
        <begin position="28"/>
        <end position="50"/>
    </location>
</feature>
<dbReference type="Pfam" id="PF10357">
    <property type="entry name" value="WH_KIN17"/>
    <property type="match status" value="1"/>
</dbReference>
<evidence type="ECO:0000313" key="3">
    <source>
        <dbReference type="EMBL" id="PVH18337.1"/>
    </source>
</evidence>
<dbReference type="InterPro" id="IPR019447">
    <property type="entry name" value="DNA/RNA-bd_Kin17_WH-like_dom"/>
</dbReference>
<gene>
    <name evidence="3" type="ORF">CXQ87_001260</name>
</gene>
<dbReference type="Proteomes" id="UP000244406">
    <property type="component" value="Unassembled WGS sequence"/>
</dbReference>
<reference evidence="3 4" key="1">
    <citation type="submission" date="2017-12" db="EMBL/GenBank/DDBJ databases">
        <title>Genome Sequence of the Amphotericin B-resistant Candida duobushaemulonii strain, B09383.</title>
        <authorList>
            <person name="Chow N.A."/>
            <person name="Gade L."/>
            <person name="Batra D."/>
            <person name="Rowe L.A."/>
            <person name="Loparev V.N."/>
            <person name="Litvintseva A.P."/>
        </authorList>
    </citation>
    <scope>NUCLEOTIDE SEQUENCE [LARGE SCALE GENOMIC DNA]</scope>
    <source>
        <strain evidence="3 4">B09383</strain>
    </source>
</reference>
<dbReference type="GO" id="GO:0005634">
    <property type="term" value="C:nucleus"/>
    <property type="evidence" value="ECO:0007669"/>
    <property type="project" value="TreeGrafter"/>
</dbReference>
<organism evidence="3 4">
    <name type="scientific">Candidozyma duobushaemuli</name>
    <dbReference type="NCBI Taxonomy" id="1231522"/>
    <lineage>
        <taxon>Eukaryota</taxon>
        <taxon>Fungi</taxon>
        <taxon>Dikarya</taxon>
        <taxon>Ascomycota</taxon>
        <taxon>Saccharomycotina</taxon>
        <taxon>Pichiomycetes</taxon>
        <taxon>Metschnikowiaceae</taxon>
        <taxon>Candidozyma</taxon>
    </lineage>
</organism>
<dbReference type="Pfam" id="PF25095">
    <property type="entry name" value="C2H2-zf_KIN17"/>
    <property type="match status" value="1"/>
</dbReference>
<dbReference type="InterPro" id="IPR037321">
    <property type="entry name" value="KIN17-like"/>
</dbReference>
<protein>
    <recommendedName>
        <fullName evidence="2">C2H2-type domain-containing protein</fullName>
    </recommendedName>
</protein>
<evidence type="ECO:0000313" key="4">
    <source>
        <dbReference type="Proteomes" id="UP000244406"/>
    </source>
</evidence>
<dbReference type="GO" id="GO:0006260">
    <property type="term" value="P:DNA replication"/>
    <property type="evidence" value="ECO:0007669"/>
    <property type="project" value="TreeGrafter"/>
</dbReference>
<dbReference type="PANTHER" id="PTHR12805:SF0">
    <property type="entry name" value="DNA_RNA-BINDING PROTEIN KIN17"/>
    <property type="match status" value="1"/>
</dbReference>
<dbReference type="Gene3D" id="1.10.10.2030">
    <property type="entry name" value="DNA/RNA-binding protein Kin17, conserved domain"/>
    <property type="match status" value="1"/>
</dbReference>
<proteinExistence type="predicted"/>
<dbReference type="InterPro" id="IPR038254">
    <property type="entry name" value="KIN17_WH-like_sf"/>
</dbReference>
<comment type="caution">
    <text evidence="3">The sequence shown here is derived from an EMBL/GenBank/DDBJ whole genome shotgun (WGS) entry which is preliminary data.</text>
</comment>
<dbReference type="InterPro" id="IPR036236">
    <property type="entry name" value="Znf_C2H2_sf"/>
</dbReference>
<sequence>MGRADPGTAKFQSKQLKASGLQKLRFYCQICEKQCRDQNGFKNHLQSPSHLGRISNLSKDGKGRSVVEDYSRQFEREFLRLLRINHGTKKINANKFYQEYILNDKNHVHMNATKWNTLTSFVKYLGRTGKIRVETHDDAVDEFDLLISLVDPSVLHTKQTREKELVSDENRSNNFIQMQIAKGKETNNATTANSPQMTKTNLTFASNKPVNLSLKGLSTNKKVTPAAFGDDDDDSEDEDES</sequence>
<dbReference type="PANTHER" id="PTHR12805">
    <property type="entry name" value="KIN17 KIN, ANTIGENIC DETERMINANT OF RECA PROTEIN HOMOLOG"/>
    <property type="match status" value="1"/>
</dbReference>
<dbReference type="GO" id="GO:0006974">
    <property type="term" value="P:DNA damage response"/>
    <property type="evidence" value="ECO:0007669"/>
    <property type="project" value="TreeGrafter"/>
</dbReference>
<keyword evidence="4" id="KW-1185">Reference proteome</keyword>
<feature type="compositionally biased region" description="Acidic residues" evidence="1">
    <location>
        <begin position="229"/>
        <end position="241"/>
    </location>
</feature>
<dbReference type="SUPFAM" id="SSF57667">
    <property type="entry name" value="beta-beta-alpha zinc fingers"/>
    <property type="match status" value="1"/>
</dbReference>
<dbReference type="EMBL" id="PKFP01000008">
    <property type="protein sequence ID" value="PVH18337.1"/>
    <property type="molecule type" value="Genomic_DNA"/>
</dbReference>
<dbReference type="InterPro" id="IPR013087">
    <property type="entry name" value="Znf_C2H2_type"/>
</dbReference>
<accession>A0A2V1AJ33</accession>
<dbReference type="GeneID" id="37001260"/>
<feature type="region of interest" description="Disordered" evidence="1">
    <location>
        <begin position="214"/>
        <end position="241"/>
    </location>
</feature>